<proteinExistence type="predicted"/>
<dbReference type="Gene3D" id="3.20.20.370">
    <property type="entry name" value="Glycoside hydrolase/deacetylase"/>
    <property type="match status" value="1"/>
</dbReference>
<dbReference type="SUPFAM" id="SSF88713">
    <property type="entry name" value="Glycoside hydrolase/deacetylase"/>
    <property type="match status" value="1"/>
</dbReference>
<evidence type="ECO:0000256" key="4">
    <source>
        <dbReference type="ARBA" id="ARBA00022842"/>
    </source>
</evidence>
<comment type="cofactor">
    <cofactor evidence="1">
        <name>Mg(2+)</name>
        <dbReference type="ChEBI" id="CHEBI:18420"/>
    </cofactor>
</comment>
<evidence type="ECO:0000256" key="1">
    <source>
        <dbReference type="ARBA" id="ARBA00001946"/>
    </source>
</evidence>
<dbReference type="Proteomes" id="UP000317716">
    <property type="component" value="Unassembled WGS sequence"/>
</dbReference>
<organism evidence="6 7">
    <name type="scientific">Eiseniibacteriota bacterium</name>
    <dbReference type="NCBI Taxonomy" id="2212470"/>
    <lineage>
        <taxon>Bacteria</taxon>
        <taxon>Candidatus Eiseniibacteriota</taxon>
    </lineage>
</organism>
<dbReference type="GO" id="GO:0005975">
    <property type="term" value="P:carbohydrate metabolic process"/>
    <property type="evidence" value="ECO:0007669"/>
    <property type="project" value="InterPro"/>
</dbReference>
<reference evidence="6 7" key="1">
    <citation type="journal article" date="2019" name="Nat. Microbiol.">
        <title>Mediterranean grassland soil C-N compound turnover is dependent on rainfall and depth, and is mediated by genomically divergent microorganisms.</title>
        <authorList>
            <person name="Diamond S."/>
            <person name="Andeer P.F."/>
            <person name="Li Z."/>
            <person name="Crits-Christoph A."/>
            <person name="Burstein D."/>
            <person name="Anantharaman K."/>
            <person name="Lane K.R."/>
            <person name="Thomas B.C."/>
            <person name="Pan C."/>
            <person name="Northen T.R."/>
            <person name="Banfield J.F."/>
        </authorList>
    </citation>
    <scope>NUCLEOTIDE SEQUENCE [LARGE SCALE GENOMIC DNA]</scope>
    <source>
        <strain evidence="6">WS_2</strain>
    </source>
</reference>
<dbReference type="InterPro" id="IPR011330">
    <property type="entry name" value="Glyco_hydro/deAcase_b/a-brl"/>
</dbReference>
<evidence type="ECO:0000313" key="6">
    <source>
        <dbReference type="EMBL" id="TMQ60332.1"/>
    </source>
</evidence>
<dbReference type="InterPro" id="IPR006879">
    <property type="entry name" value="YdjC-like"/>
</dbReference>
<name>A0A538T9L8_UNCEI</name>
<dbReference type="AlphaFoldDB" id="A0A538T9L8"/>
<dbReference type="GO" id="GO:0046872">
    <property type="term" value="F:metal ion binding"/>
    <property type="evidence" value="ECO:0007669"/>
    <property type="project" value="UniProtKB-KW"/>
</dbReference>
<evidence type="ECO:0000256" key="5">
    <source>
        <dbReference type="ARBA" id="ARBA00023277"/>
    </source>
</evidence>
<comment type="caution">
    <text evidence="6">The sequence shown here is derived from an EMBL/GenBank/DDBJ whole genome shotgun (WGS) entry which is preliminary data.</text>
</comment>
<dbReference type="GO" id="GO:0016787">
    <property type="term" value="F:hydrolase activity"/>
    <property type="evidence" value="ECO:0007669"/>
    <property type="project" value="UniProtKB-KW"/>
</dbReference>
<dbReference type="EMBL" id="VBOS01000023">
    <property type="protein sequence ID" value="TMQ60332.1"/>
    <property type="molecule type" value="Genomic_DNA"/>
</dbReference>
<evidence type="ECO:0000256" key="3">
    <source>
        <dbReference type="ARBA" id="ARBA00022801"/>
    </source>
</evidence>
<accession>A0A538T9L8</accession>
<sequence>IGRFVELVGRPPSHIDSHRDVHRDPCLLPAFLELARRWNVPLRGHSPVRCLPEFYGQWAGESHPEQLGVESLARILERGVGEGFTELICHPGYCDGTIRLVNHGAVRSPEGSQL</sequence>
<protein>
    <submittedName>
        <fullName evidence="6">ChbG/HpnK family deacetylase</fullName>
    </submittedName>
</protein>
<dbReference type="Pfam" id="PF04794">
    <property type="entry name" value="YdjC"/>
    <property type="match status" value="1"/>
</dbReference>
<keyword evidence="4" id="KW-0460">Magnesium</keyword>
<keyword evidence="3" id="KW-0378">Hydrolase</keyword>
<keyword evidence="2" id="KW-0479">Metal-binding</keyword>
<evidence type="ECO:0000313" key="7">
    <source>
        <dbReference type="Proteomes" id="UP000317716"/>
    </source>
</evidence>
<keyword evidence="5" id="KW-0119">Carbohydrate metabolism</keyword>
<evidence type="ECO:0000256" key="2">
    <source>
        <dbReference type="ARBA" id="ARBA00022723"/>
    </source>
</evidence>
<feature type="non-terminal residue" evidence="6">
    <location>
        <position position="1"/>
    </location>
</feature>
<gene>
    <name evidence="6" type="ORF">E6K72_00640</name>
</gene>